<dbReference type="SUPFAM" id="SSF75304">
    <property type="entry name" value="Amidase signature (AS) enzymes"/>
    <property type="match status" value="1"/>
</dbReference>
<dbReference type="InterPro" id="IPR036928">
    <property type="entry name" value="AS_sf"/>
</dbReference>
<sequence>MNELVFLPVCQLAQGIRDRTFSSVEVLDAHLAHIALHNPKLNAIVTLNEAQARKQAFSADKALALGESWGILHGVPFTCKDLYATAGVRTTCGYEPLANYIPPKDATVVARLKAAGAILLGKTNLPKLSQGFQTDSKLLGRANNPWNINYTPGGSTGGGAAAVAAGLSPLELGTDGGGSIRIPPHFCGIFGLKPTENRVPLSGALWEILGTLRWRHQATPGILARSVSDLKLGLSLIEGGDDQDWQVPPAPQETVVLRPLSQCRIAWTDQFGAVSVTAETRSLLQQFVSKLQETGCHTEYCQPANFNFEQAVETFGEIAGAESLVASSVIEQLGYQMMSPLVLLTKRRGLLRGFVKNTGLSLKKYAQALERRDSFIANMQSFLTQWDAWICPVTPGAAFTHRDVGNGFGASLPVDNQNLPYWTWGTTYTAVTSLTTNPVVTIPIGKTVLGLPVGIQLVGQRWRDMQLLAIAEQITEISGSWEAPFGF</sequence>
<dbReference type="PANTHER" id="PTHR43372">
    <property type="entry name" value="FATTY-ACID AMIDE HYDROLASE"/>
    <property type="match status" value="1"/>
</dbReference>
<dbReference type="OrthoDB" id="9811471at2"/>
<dbReference type="GO" id="GO:0012505">
    <property type="term" value="C:endomembrane system"/>
    <property type="evidence" value="ECO:0007669"/>
    <property type="project" value="TreeGrafter"/>
</dbReference>
<dbReference type="PIRSF" id="PIRSF001221">
    <property type="entry name" value="Amidase_fungi"/>
    <property type="match status" value="1"/>
</dbReference>
<dbReference type="AlphaFoldDB" id="A0A433URX0"/>
<dbReference type="RefSeq" id="WP_127086629.1">
    <property type="nucleotide sequence ID" value="NZ_RSCL01000035.1"/>
</dbReference>
<protein>
    <submittedName>
        <fullName evidence="2">Amidase</fullName>
    </submittedName>
</protein>
<accession>A0A433URX0</accession>
<proteinExistence type="predicted"/>
<name>A0A433URX0_9CYAN</name>
<reference evidence="2" key="1">
    <citation type="submission" date="2018-12" db="EMBL/GenBank/DDBJ databases">
        <authorList>
            <person name="Will S."/>
            <person name="Neumann-Schaal M."/>
            <person name="Henke P."/>
        </authorList>
    </citation>
    <scope>NUCLEOTIDE SEQUENCE</scope>
    <source>
        <strain evidence="2">PCC 7102</strain>
    </source>
</reference>
<feature type="domain" description="Amidase" evidence="1">
    <location>
        <begin position="25"/>
        <end position="468"/>
    </location>
</feature>
<comment type="caution">
    <text evidence="2">The sequence shown here is derived from an EMBL/GenBank/DDBJ whole genome shotgun (WGS) entry which is preliminary data.</text>
</comment>
<evidence type="ECO:0000259" key="1">
    <source>
        <dbReference type="Pfam" id="PF01425"/>
    </source>
</evidence>
<dbReference type="InterPro" id="IPR023631">
    <property type="entry name" value="Amidase_dom"/>
</dbReference>
<dbReference type="PANTHER" id="PTHR43372:SF4">
    <property type="entry name" value="FATTY-ACID AMIDE HYDROLASE 2"/>
    <property type="match status" value="1"/>
</dbReference>
<organism evidence="2 3">
    <name type="scientific">Dulcicalothrix desertica PCC 7102</name>
    <dbReference type="NCBI Taxonomy" id="232991"/>
    <lineage>
        <taxon>Bacteria</taxon>
        <taxon>Bacillati</taxon>
        <taxon>Cyanobacteriota</taxon>
        <taxon>Cyanophyceae</taxon>
        <taxon>Nostocales</taxon>
        <taxon>Calotrichaceae</taxon>
        <taxon>Dulcicalothrix</taxon>
    </lineage>
</organism>
<dbReference type="InterPro" id="IPR052739">
    <property type="entry name" value="FAAH2"/>
</dbReference>
<dbReference type="Proteomes" id="UP000271624">
    <property type="component" value="Unassembled WGS sequence"/>
</dbReference>
<reference evidence="2" key="2">
    <citation type="journal article" date="2019" name="Genome Biol. Evol.">
        <title>Day and night: Metabolic profiles and evolutionary relationships of six axenic non-marine cyanobacteria.</title>
        <authorList>
            <person name="Will S.E."/>
            <person name="Henke P."/>
            <person name="Boedeker C."/>
            <person name="Huang S."/>
            <person name="Brinkmann H."/>
            <person name="Rohde M."/>
            <person name="Jarek M."/>
            <person name="Friedl T."/>
            <person name="Seufert S."/>
            <person name="Schumacher M."/>
            <person name="Overmann J."/>
            <person name="Neumann-Schaal M."/>
            <person name="Petersen J."/>
        </authorList>
    </citation>
    <scope>NUCLEOTIDE SEQUENCE [LARGE SCALE GENOMIC DNA]</scope>
    <source>
        <strain evidence="2">PCC 7102</strain>
    </source>
</reference>
<evidence type="ECO:0000313" key="2">
    <source>
        <dbReference type="EMBL" id="RUS96594.1"/>
    </source>
</evidence>
<dbReference type="EMBL" id="RSCL01000035">
    <property type="protein sequence ID" value="RUS96594.1"/>
    <property type="molecule type" value="Genomic_DNA"/>
</dbReference>
<keyword evidence="3" id="KW-1185">Reference proteome</keyword>
<evidence type="ECO:0000313" key="3">
    <source>
        <dbReference type="Proteomes" id="UP000271624"/>
    </source>
</evidence>
<dbReference type="Gene3D" id="3.90.1300.10">
    <property type="entry name" value="Amidase signature (AS) domain"/>
    <property type="match status" value="1"/>
</dbReference>
<dbReference type="Pfam" id="PF01425">
    <property type="entry name" value="Amidase"/>
    <property type="match status" value="1"/>
</dbReference>
<gene>
    <name evidence="2" type="ORF">DSM106972_086170</name>
</gene>